<accession>A0ABQ8JR51</accession>
<dbReference type="EMBL" id="NJHN03000023">
    <property type="protein sequence ID" value="KAH9425086.1"/>
    <property type="molecule type" value="Genomic_DNA"/>
</dbReference>
<comment type="caution">
    <text evidence="2">The sequence shown here is derived from an EMBL/GenBank/DDBJ whole genome shotgun (WGS) entry which is preliminary data.</text>
</comment>
<organism evidence="2 3">
    <name type="scientific">Dermatophagoides pteronyssinus</name>
    <name type="common">European house dust mite</name>
    <dbReference type="NCBI Taxonomy" id="6956"/>
    <lineage>
        <taxon>Eukaryota</taxon>
        <taxon>Metazoa</taxon>
        <taxon>Ecdysozoa</taxon>
        <taxon>Arthropoda</taxon>
        <taxon>Chelicerata</taxon>
        <taxon>Arachnida</taxon>
        <taxon>Acari</taxon>
        <taxon>Acariformes</taxon>
        <taxon>Sarcoptiformes</taxon>
        <taxon>Astigmata</taxon>
        <taxon>Psoroptidia</taxon>
        <taxon>Analgoidea</taxon>
        <taxon>Pyroglyphidae</taxon>
        <taxon>Dermatophagoidinae</taxon>
        <taxon>Dermatophagoides</taxon>
    </lineage>
</organism>
<protein>
    <submittedName>
        <fullName evidence="2">Uncharacterized protein</fullName>
    </submittedName>
</protein>
<evidence type="ECO:0000256" key="1">
    <source>
        <dbReference type="SAM" id="SignalP"/>
    </source>
</evidence>
<feature type="signal peptide" evidence="1">
    <location>
        <begin position="1"/>
        <end position="22"/>
    </location>
</feature>
<evidence type="ECO:0000313" key="2">
    <source>
        <dbReference type="EMBL" id="KAH9425086.1"/>
    </source>
</evidence>
<dbReference type="Proteomes" id="UP000887458">
    <property type="component" value="Unassembled WGS sequence"/>
</dbReference>
<sequence>MVNLVGWLVDWLDLSHLSFSLSSSPYNQQPAEFEITKKQKSINQLLAESENHKPKFKQEKNAEHEFFCFHVVVESQYEKKD</sequence>
<evidence type="ECO:0000313" key="3">
    <source>
        <dbReference type="Proteomes" id="UP000887458"/>
    </source>
</evidence>
<feature type="chain" id="PRO_5046499831" evidence="1">
    <location>
        <begin position="23"/>
        <end position="81"/>
    </location>
</feature>
<gene>
    <name evidence="2" type="ORF">DERP_011814</name>
</gene>
<keyword evidence="3" id="KW-1185">Reference proteome</keyword>
<reference evidence="2 3" key="1">
    <citation type="journal article" date="2018" name="J. Allergy Clin. Immunol.">
        <title>High-quality assembly of Dermatophagoides pteronyssinus genome and transcriptome reveals a wide range of novel allergens.</title>
        <authorList>
            <person name="Liu X.Y."/>
            <person name="Yang K.Y."/>
            <person name="Wang M.Q."/>
            <person name="Kwok J.S."/>
            <person name="Zeng X."/>
            <person name="Yang Z."/>
            <person name="Xiao X.J."/>
            <person name="Lau C.P."/>
            <person name="Li Y."/>
            <person name="Huang Z.M."/>
            <person name="Ba J.G."/>
            <person name="Yim A.K."/>
            <person name="Ouyang C.Y."/>
            <person name="Ngai S.M."/>
            <person name="Chan T.F."/>
            <person name="Leung E.L."/>
            <person name="Liu L."/>
            <person name="Liu Z.G."/>
            <person name="Tsui S.K."/>
        </authorList>
    </citation>
    <scope>NUCLEOTIDE SEQUENCE [LARGE SCALE GENOMIC DNA]</scope>
    <source>
        <strain evidence="2">Derp</strain>
    </source>
</reference>
<name>A0ABQ8JR51_DERPT</name>
<proteinExistence type="predicted"/>
<reference evidence="2 3" key="2">
    <citation type="journal article" date="2022" name="Mol. Biol. Evol.">
        <title>Comparative Genomics Reveals Insights into the Divergent Evolution of Astigmatic Mites and Household Pest Adaptations.</title>
        <authorList>
            <person name="Xiong Q."/>
            <person name="Wan A.T."/>
            <person name="Liu X."/>
            <person name="Fung C.S."/>
            <person name="Xiao X."/>
            <person name="Malainual N."/>
            <person name="Hou J."/>
            <person name="Wang L."/>
            <person name="Wang M."/>
            <person name="Yang K.Y."/>
            <person name="Cui Y."/>
            <person name="Leung E.L."/>
            <person name="Nong W."/>
            <person name="Shin S.K."/>
            <person name="Au S.W."/>
            <person name="Jeong K.Y."/>
            <person name="Chew F.T."/>
            <person name="Hui J.H."/>
            <person name="Leung T.F."/>
            <person name="Tungtrongchitr A."/>
            <person name="Zhong N."/>
            <person name="Liu Z."/>
            <person name="Tsui S.K."/>
        </authorList>
    </citation>
    <scope>NUCLEOTIDE SEQUENCE [LARGE SCALE GENOMIC DNA]</scope>
    <source>
        <strain evidence="2">Derp</strain>
    </source>
</reference>
<keyword evidence="1" id="KW-0732">Signal</keyword>